<evidence type="ECO:0000313" key="3">
    <source>
        <dbReference type="Proteomes" id="UP000069902"/>
    </source>
</evidence>
<dbReference type="InterPro" id="IPR006597">
    <property type="entry name" value="Sel1-like"/>
</dbReference>
<feature type="repeat" description="TPR" evidence="1">
    <location>
        <begin position="329"/>
        <end position="362"/>
    </location>
</feature>
<gene>
    <name evidence="2" type="ORF">PNK_p0065</name>
</gene>
<dbReference type="SMART" id="SM00028">
    <property type="entry name" value="TPR"/>
    <property type="match status" value="3"/>
</dbReference>
<dbReference type="Pfam" id="PF08238">
    <property type="entry name" value="Sel1"/>
    <property type="match status" value="18"/>
</dbReference>
<keyword evidence="3" id="KW-1185">Reference proteome</keyword>
<dbReference type="KEGG" id="pnl:PNK_p0065"/>
<dbReference type="EMBL" id="LN879503">
    <property type="protein sequence ID" value="CUI18119.1"/>
    <property type="molecule type" value="Genomic_DNA"/>
</dbReference>
<dbReference type="InterPro" id="IPR011990">
    <property type="entry name" value="TPR-like_helical_dom_sf"/>
</dbReference>
<dbReference type="SMART" id="SM00671">
    <property type="entry name" value="SEL1"/>
    <property type="match status" value="16"/>
</dbReference>
<organism evidence="2 3">
    <name type="scientific">Candidatus Protochlamydia naegleriophila</name>
    <dbReference type="NCBI Taxonomy" id="389348"/>
    <lineage>
        <taxon>Bacteria</taxon>
        <taxon>Pseudomonadati</taxon>
        <taxon>Chlamydiota</taxon>
        <taxon>Chlamydiia</taxon>
        <taxon>Parachlamydiales</taxon>
        <taxon>Parachlamydiaceae</taxon>
        <taxon>Candidatus Protochlamydia</taxon>
    </lineage>
</organism>
<dbReference type="InterPro" id="IPR019734">
    <property type="entry name" value="TPR_rpt"/>
</dbReference>
<dbReference type="PANTHER" id="PTHR11102">
    <property type="entry name" value="SEL-1-LIKE PROTEIN"/>
    <property type="match status" value="1"/>
</dbReference>
<dbReference type="PANTHER" id="PTHR11102:SF160">
    <property type="entry name" value="ERAD-ASSOCIATED E3 UBIQUITIN-PROTEIN LIGASE COMPONENT HRD3"/>
    <property type="match status" value="1"/>
</dbReference>
<dbReference type="InterPro" id="IPR050767">
    <property type="entry name" value="Sel1_AlgK"/>
</dbReference>
<geneLocation type="plasmid" evidence="3">
    <name>pPNK</name>
</geneLocation>
<keyword evidence="1" id="KW-0802">TPR repeat</keyword>
<sequence length="1087" mass="124433">MSITIQDQKNDESRELVIYQPHLNFYLLPILKIPIGDLSCWRKIADKGSTEFQLKVACFYEEVGDFSFALFYYGLAAPMVRHNKNHIVIRGFIERLMDRSLEETINHLKYAKTQNNPLAYYVLAQCYLRGVGVQKSLTKALHHYQQAAHFGYPCDLKVIAESLLKLRIKKFVLTRFLKALLVQHEKERAWQLNQLAELFEDGSLGNHPEAALYYHKLAASLGMKLSVIRLGDIYLQGLLGVGKNENLGIHYYLLGRHLGPVNSIAGQYEKSDPEKAFKYYQKAFEVEKQTDCCSSLIKLGYCYRHGIGVEKSLEKAIDCYRLAVDHGYGSASYELGECFEEQNNLDQAVKCYEKGVELNRNGHSAYRLAELFEQGKGVSKSLDKAFEYYNLAASHGIENAYAQVARCYLNGIGTEQSHKNAFEAFKKQDNYYEVALCYLKGRGVSQSLAKAQIYFLQWVKNRPSLSFSNDLVGLLKKEYIHQFRIDFSSCVSCSVGQQFAYIARQISVHLNDTPLKLRQITWDAERICLEIADEFEELQADQYYRLGVHYAKESMWDRAFEYFKKAADQGVISAQYHLGRYFQSGTGCLRSHEQAIHYFKLASDQGCPNSLYELGTYYDKGFGGIDRSYAYAFEYFKIAADSGIGRALCALGLYYELGRYVERSLEHAFDYFKLAADLGYDEGMYHVGRFYRLGRVCSDSIYSLEEAIGYFDSAIKSILSCPSGSWIASKPWLKVSFLKNQISLCKKLLLKQKEIDQSCSVLPSHSVIFPEAKKLDICLYLKDRNLTTLRKVLRRSKHSRLILEGHHLSGEELNVVKEGMIENPRLTFVCPEEEAENLYLVFEEGGYSREDLKSLPVVDGLIGILFIGVNHHIIISEQVKAASYFYFDLQDYKKAFLHFHVAALMGDATSQYFLGRCYGDGQGVEKSAEKSFHYFKLAADQGDLSSCYNLGIAYLQGKGTKRDIQQAMLYLKFAADQGHVFSATQLASIYEDDLYIKHSYDESFKYYCLAARAGDLDSLFQVGRYYKWGRMIPKDLHKALSCFRELVQRGYRPNTVQIYIQECEKELAQSIYQISKDKDPRDGFFKD</sequence>
<accession>A0A0U5JFY7</accession>
<dbReference type="InParanoid" id="A0A0U5JFY7"/>
<dbReference type="PATRIC" id="fig|389348.3.peg.2830"/>
<protein>
    <submittedName>
        <fullName evidence="2">Uncharacterized protein</fullName>
    </submittedName>
</protein>
<dbReference type="Proteomes" id="UP000069902">
    <property type="component" value="Plasmid pPNK"/>
</dbReference>
<dbReference type="Gene3D" id="1.25.40.10">
    <property type="entry name" value="Tetratricopeptide repeat domain"/>
    <property type="match status" value="5"/>
</dbReference>
<evidence type="ECO:0000256" key="1">
    <source>
        <dbReference type="PROSITE-ProRule" id="PRU00339"/>
    </source>
</evidence>
<dbReference type="PROSITE" id="PS50005">
    <property type="entry name" value="TPR"/>
    <property type="match status" value="1"/>
</dbReference>
<name>A0A0U5JFY7_9BACT</name>
<proteinExistence type="predicted"/>
<dbReference type="SUPFAM" id="SSF81901">
    <property type="entry name" value="HCP-like"/>
    <property type="match status" value="4"/>
</dbReference>
<dbReference type="AlphaFoldDB" id="A0A0U5JFY7"/>
<dbReference type="RefSeq" id="WP_059062548.1">
    <property type="nucleotide sequence ID" value="NZ_LN879503.1"/>
</dbReference>
<reference evidence="3" key="1">
    <citation type="submission" date="2015-09" db="EMBL/GenBank/DDBJ databases">
        <authorList>
            <person name="Bertelli C."/>
        </authorList>
    </citation>
    <scope>NUCLEOTIDE SEQUENCE [LARGE SCALE GENOMIC DNA]</scope>
    <source>
        <strain evidence="3">KNic</strain>
        <plasmid evidence="3">pPNK</plasmid>
    </source>
</reference>
<evidence type="ECO:0000313" key="2">
    <source>
        <dbReference type="EMBL" id="CUI18119.1"/>
    </source>
</evidence>